<proteinExistence type="predicted"/>
<evidence type="ECO:0000313" key="1">
    <source>
        <dbReference type="EMBL" id="KAK4201582.1"/>
    </source>
</evidence>
<keyword evidence="2" id="KW-1185">Reference proteome</keyword>
<accession>A0AAN6XPM5</accession>
<protein>
    <submittedName>
        <fullName evidence="1">Uncharacterized protein</fullName>
    </submittedName>
</protein>
<sequence length="150" mass="16348">MALTRAAVTLAAVSRTGGHKLALCSGCSPAETSHEQRTIGLTNRFLYASGCPSVKATTVEFLACHSSTTARGGYLQSMAPDDPSMKGFHFFRGELKQYFVNASTPNTAVADPLDKFLVPAVEKRDAQAAKLEPQRMIWCHISVKRMPRFL</sequence>
<dbReference type="AlphaFoldDB" id="A0AAN6XPM5"/>
<name>A0AAN6XPM5_9PEZI</name>
<organism evidence="1 2">
    <name type="scientific">Triangularia verruculosa</name>
    <dbReference type="NCBI Taxonomy" id="2587418"/>
    <lineage>
        <taxon>Eukaryota</taxon>
        <taxon>Fungi</taxon>
        <taxon>Dikarya</taxon>
        <taxon>Ascomycota</taxon>
        <taxon>Pezizomycotina</taxon>
        <taxon>Sordariomycetes</taxon>
        <taxon>Sordariomycetidae</taxon>
        <taxon>Sordariales</taxon>
        <taxon>Podosporaceae</taxon>
        <taxon>Triangularia</taxon>
    </lineage>
</organism>
<reference evidence="1" key="1">
    <citation type="journal article" date="2023" name="Mol. Phylogenet. Evol.">
        <title>Genome-scale phylogeny and comparative genomics of the fungal order Sordariales.</title>
        <authorList>
            <person name="Hensen N."/>
            <person name="Bonometti L."/>
            <person name="Westerberg I."/>
            <person name="Brannstrom I.O."/>
            <person name="Guillou S."/>
            <person name="Cros-Aarteil S."/>
            <person name="Calhoun S."/>
            <person name="Haridas S."/>
            <person name="Kuo A."/>
            <person name="Mondo S."/>
            <person name="Pangilinan J."/>
            <person name="Riley R."/>
            <person name="LaButti K."/>
            <person name="Andreopoulos B."/>
            <person name="Lipzen A."/>
            <person name="Chen C."/>
            <person name="Yan M."/>
            <person name="Daum C."/>
            <person name="Ng V."/>
            <person name="Clum A."/>
            <person name="Steindorff A."/>
            <person name="Ohm R.A."/>
            <person name="Martin F."/>
            <person name="Silar P."/>
            <person name="Natvig D.O."/>
            <person name="Lalanne C."/>
            <person name="Gautier V."/>
            <person name="Ament-Velasquez S.L."/>
            <person name="Kruys A."/>
            <person name="Hutchinson M.I."/>
            <person name="Powell A.J."/>
            <person name="Barry K."/>
            <person name="Miller A.N."/>
            <person name="Grigoriev I.V."/>
            <person name="Debuchy R."/>
            <person name="Gladieux P."/>
            <person name="Hiltunen Thoren M."/>
            <person name="Johannesson H."/>
        </authorList>
    </citation>
    <scope>NUCLEOTIDE SEQUENCE</scope>
    <source>
        <strain evidence="1">CBS 315.58</strain>
    </source>
</reference>
<reference evidence="1" key="2">
    <citation type="submission" date="2023-05" db="EMBL/GenBank/DDBJ databases">
        <authorList>
            <consortium name="Lawrence Berkeley National Laboratory"/>
            <person name="Steindorff A."/>
            <person name="Hensen N."/>
            <person name="Bonometti L."/>
            <person name="Westerberg I."/>
            <person name="Brannstrom I.O."/>
            <person name="Guillou S."/>
            <person name="Cros-Aarteil S."/>
            <person name="Calhoun S."/>
            <person name="Haridas S."/>
            <person name="Kuo A."/>
            <person name="Mondo S."/>
            <person name="Pangilinan J."/>
            <person name="Riley R."/>
            <person name="Labutti K."/>
            <person name="Andreopoulos B."/>
            <person name="Lipzen A."/>
            <person name="Chen C."/>
            <person name="Yanf M."/>
            <person name="Daum C."/>
            <person name="Ng V."/>
            <person name="Clum A."/>
            <person name="Ohm R."/>
            <person name="Martin F."/>
            <person name="Silar P."/>
            <person name="Natvig D."/>
            <person name="Lalanne C."/>
            <person name="Gautier V."/>
            <person name="Ament-Velasquez S.L."/>
            <person name="Kruys A."/>
            <person name="Hutchinson M.I."/>
            <person name="Powell A.J."/>
            <person name="Barry K."/>
            <person name="Miller A.N."/>
            <person name="Grigoriev I.V."/>
            <person name="Debuchy R."/>
            <person name="Gladieux P."/>
            <person name="Thoren M.H."/>
            <person name="Johannesson H."/>
        </authorList>
    </citation>
    <scope>NUCLEOTIDE SEQUENCE</scope>
    <source>
        <strain evidence="1">CBS 315.58</strain>
    </source>
</reference>
<comment type="caution">
    <text evidence="1">The sequence shown here is derived from an EMBL/GenBank/DDBJ whole genome shotgun (WGS) entry which is preliminary data.</text>
</comment>
<dbReference type="Proteomes" id="UP001303160">
    <property type="component" value="Unassembled WGS sequence"/>
</dbReference>
<gene>
    <name evidence="1" type="ORF">QBC40DRAFT_264145</name>
</gene>
<dbReference type="EMBL" id="MU863906">
    <property type="protein sequence ID" value="KAK4201582.1"/>
    <property type="molecule type" value="Genomic_DNA"/>
</dbReference>
<evidence type="ECO:0000313" key="2">
    <source>
        <dbReference type="Proteomes" id="UP001303160"/>
    </source>
</evidence>